<feature type="transmembrane region" description="Helical" evidence="1">
    <location>
        <begin position="36"/>
        <end position="57"/>
    </location>
</feature>
<dbReference type="Proteomes" id="UP000500826">
    <property type="component" value="Chromosome"/>
</dbReference>
<keyword evidence="3" id="KW-1185">Reference proteome</keyword>
<evidence type="ECO:0000256" key="1">
    <source>
        <dbReference type="SAM" id="Phobius"/>
    </source>
</evidence>
<evidence type="ECO:0000313" key="2">
    <source>
        <dbReference type="EMBL" id="QJW83381.1"/>
    </source>
</evidence>
<keyword evidence="1" id="KW-0812">Transmembrane</keyword>
<protein>
    <submittedName>
        <fullName evidence="2">Uncharacterized protein</fullName>
    </submittedName>
</protein>
<reference evidence="2 3" key="1">
    <citation type="submission" date="2020-05" db="EMBL/GenBank/DDBJ databases">
        <title>Ramlibacter rhizophilus sp. nov., isolated from rhizosphere soil of national flower Mugunghwa from South Korea.</title>
        <authorList>
            <person name="Zheng-Fei Y."/>
            <person name="Huan T."/>
        </authorList>
    </citation>
    <scope>NUCLEOTIDE SEQUENCE [LARGE SCALE GENOMIC DNA]</scope>
    <source>
        <strain evidence="2 3">H242</strain>
    </source>
</reference>
<evidence type="ECO:0000313" key="3">
    <source>
        <dbReference type="Proteomes" id="UP000500826"/>
    </source>
</evidence>
<keyword evidence="1" id="KW-1133">Transmembrane helix</keyword>
<dbReference type="EMBL" id="CP053418">
    <property type="protein sequence ID" value="QJW83381.1"/>
    <property type="molecule type" value="Genomic_DNA"/>
</dbReference>
<feature type="transmembrane region" description="Helical" evidence="1">
    <location>
        <begin position="88"/>
        <end position="115"/>
    </location>
</feature>
<keyword evidence="1" id="KW-0472">Membrane</keyword>
<accession>A0ABX6P011</accession>
<organism evidence="2 3">
    <name type="scientific">Ramlibacter terrae</name>
    <dbReference type="NCBI Taxonomy" id="2732511"/>
    <lineage>
        <taxon>Bacteria</taxon>
        <taxon>Pseudomonadati</taxon>
        <taxon>Pseudomonadota</taxon>
        <taxon>Betaproteobacteria</taxon>
        <taxon>Burkholderiales</taxon>
        <taxon>Comamonadaceae</taxon>
        <taxon>Ramlibacter</taxon>
    </lineage>
</organism>
<gene>
    <name evidence="2" type="ORF">HK414_01750</name>
</gene>
<name>A0ABX6P011_9BURK</name>
<proteinExistence type="predicted"/>
<sequence>MSRIERVQARVAGAAFACALLSIALGTSSLLFMLALYWMFGSTAVAFVFAGAVRRLLDDPAMYPRSLQAIARAADDTDRPRVVRRTAVALYLYMAGMLFCATVLATLAVAGAFAANA</sequence>